<reference evidence="1" key="1">
    <citation type="journal article" date="2014" name="Front. Microbiol.">
        <title>High frequency of phylogenetically diverse reductive dehalogenase-homologous genes in deep subseafloor sedimentary metagenomes.</title>
        <authorList>
            <person name="Kawai M."/>
            <person name="Futagami T."/>
            <person name="Toyoda A."/>
            <person name="Takaki Y."/>
            <person name="Nishi S."/>
            <person name="Hori S."/>
            <person name="Arai W."/>
            <person name="Tsubouchi T."/>
            <person name="Morono Y."/>
            <person name="Uchiyama I."/>
            <person name="Ito T."/>
            <person name="Fujiyama A."/>
            <person name="Inagaki F."/>
            <person name="Takami H."/>
        </authorList>
    </citation>
    <scope>NUCLEOTIDE SEQUENCE</scope>
    <source>
        <strain evidence="1">Expedition CK06-06</strain>
    </source>
</reference>
<dbReference type="EMBL" id="BARW01007288">
    <property type="protein sequence ID" value="GAI86422.1"/>
    <property type="molecule type" value="Genomic_DNA"/>
</dbReference>
<name>X1S073_9ZZZZ</name>
<feature type="non-terminal residue" evidence="1">
    <location>
        <position position="1"/>
    </location>
</feature>
<gene>
    <name evidence="1" type="ORF">S12H4_15203</name>
</gene>
<evidence type="ECO:0000313" key="1">
    <source>
        <dbReference type="EMBL" id="GAI86422.1"/>
    </source>
</evidence>
<sequence>STLSKGELYQIHNDLFNSPPTNFELIESITSFKLFNSLEEKGLIDIN</sequence>
<comment type="caution">
    <text evidence="1">The sequence shown here is derived from an EMBL/GenBank/DDBJ whole genome shotgun (WGS) entry which is preliminary data.</text>
</comment>
<organism evidence="1">
    <name type="scientific">marine sediment metagenome</name>
    <dbReference type="NCBI Taxonomy" id="412755"/>
    <lineage>
        <taxon>unclassified sequences</taxon>
        <taxon>metagenomes</taxon>
        <taxon>ecological metagenomes</taxon>
    </lineage>
</organism>
<dbReference type="AlphaFoldDB" id="X1S073"/>
<accession>X1S073</accession>
<protein>
    <submittedName>
        <fullName evidence="1">Uncharacterized protein</fullName>
    </submittedName>
</protein>
<proteinExistence type="predicted"/>